<proteinExistence type="predicted"/>
<feature type="region of interest" description="Disordered" evidence="1">
    <location>
        <begin position="175"/>
        <end position="254"/>
    </location>
</feature>
<name>A0A1J3F4I4_NOCCA</name>
<protein>
    <recommendedName>
        <fullName evidence="3">DNA ligase 1</fullName>
    </recommendedName>
</protein>
<dbReference type="PANTHER" id="PTHR34660">
    <property type="entry name" value="MYB-LIKE PROTEIN X"/>
    <property type="match status" value="1"/>
</dbReference>
<sequence length="453" mass="51938">MSRCFPFPPPGYEKKIRTDEADSLIKEKQKKEKKHKKEKKDKEKKEGKEKKDKETSKDKHKERKEKKDKKDKDRNKEKSRTSADKIVAGVLPSTASSRDRENIVPESKFIEDLTRRIRDEEKATESQSSGKIGRPNDEKRINTARNYSVAKRSEDEVVRVPSCTAQKGAEVMCKPVERNDHAKENEFQEKNHRRDNVTKSDKQLRNEEIKKCEPKTIRDRCSKEKTEVINKTGQEKPKFVEGGPRLEEGEHDTVDTRNFRVHDLSRASVKNRSSEGILGKRMDLETNGLLYENGSEPNKVQRPVASPISSVENGRKLGACQTPPKPVSEMQGTVCNREVKEHKINGFVDSQESKSRPPVSSVKVRENGEASAKKRPHSDLKYLDQILTVPKREELHEVDDDEKEWLFGQSGVRLLKKQRADSSTSLDETLQVWNKAFRIESADIVALPYVVPF</sequence>
<feature type="compositionally biased region" description="Basic and acidic residues" evidence="1">
    <location>
        <begin position="68"/>
        <end position="83"/>
    </location>
</feature>
<dbReference type="AlphaFoldDB" id="A0A1J3F4I4"/>
<evidence type="ECO:0000313" key="2">
    <source>
        <dbReference type="EMBL" id="JAU39091.1"/>
    </source>
</evidence>
<evidence type="ECO:0008006" key="3">
    <source>
        <dbReference type="Google" id="ProtNLM"/>
    </source>
</evidence>
<feature type="compositionally biased region" description="Pro residues" evidence="1">
    <location>
        <begin position="1"/>
        <end position="11"/>
    </location>
</feature>
<feature type="compositionally biased region" description="Basic and acidic residues" evidence="1">
    <location>
        <begin position="97"/>
        <end position="124"/>
    </location>
</feature>
<feature type="compositionally biased region" description="Basic and acidic residues" evidence="1">
    <location>
        <begin position="40"/>
        <end position="59"/>
    </location>
</feature>
<feature type="compositionally biased region" description="Basic and acidic residues" evidence="1">
    <location>
        <begin position="363"/>
        <end position="377"/>
    </location>
</feature>
<feature type="compositionally biased region" description="Basic and acidic residues" evidence="1">
    <location>
        <begin position="12"/>
        <end position="30"/>
    </location>
</feature>
<organism evidence="2">
    <name type="scientific">Noccaea caerulescens</name>
    <name type="common">Alpine penny-cress</name>
    <name type="synonym">Thlaspi caerulescens</name>
    <dbReference type="NCBI Taxonomy" id="107243"/>
    <lineage>
        <taxon>Eukaryota</taxon>
        <taxon>Viridiplantae</taxon>
        <taxon>Streptophyta</taxon>
        <taxon>Embryophyta</taxon>
        <taxon>Tracheophyta</taxon>
        <taxon>Spermatophyta</taxon>
        <taxon>Magnoliopsida</taxon>
        <taxon>eudicotyledons</taxon>
        <taxon>Gunneridae</taxon>
        <taxon>Pentapetalae</taxon>
        <taxon>rosids</taxon>
        <taxon>malvids</taxon>
        <taxon>Brassicales</taxon>
        <taxon>Brassicaceae</taxon>
        <taxon>Coluteocarpeae</taxon>
        <taxon>Noccaea</taxon>
    </lineage>
</organism>
<feature type="region of interest" description="Disordered" evidence="1">
    <location>
        <begin position="1"/>
        <end position="159"/>
    </location>
</feature>
<feature type="region of interest" description="Disordered" evidence="1">
    <location>
        <begin position="347"/>
        <end position="377"/>
    </location>
</feature>
<dbReference type="EMBL" id="GEVK01013741">
    <property type="protein sequence ID" value="JAU39091.1"/>
    <property type="molecule type" value="Transcribed_RNA"/>
</dbReference>
<dbReference type="PANTHER" id="PTHR34660:SF3">
    <property type="entry name" value="RRM DOMAIN-CONTAINING PROTEIN"/>
    <property type="match status" value="1"/>
</dbReference>
<reference evidence="2" key="1">
    <citation type="submission" date="2016-07" db="EMBL/GenBank/DDBJ databases">
        <title>De novo transcriptome assembly of four accessions of the metal hyperaccumulator plant Noccaea caerulescens.</title>
        <authorList>
            <person name="Blande D."/>
            <person name="Halimaa P."/>
            <person name="Tervahauta A.I."/>
            <person name="Aarts M.G."/>
            <person name="Karenlampi S.O."/>
        </authorList>
    </citation>
    <scope>NUCLEOTIDE SEQUENCE</scope>
</reference>
<gene>
    <name evidence="2" type="ORF">LC_TR16828_c0_g1_i1_g.58130</name>
</gene>
<accession>A0A1J3F4I4</accession>
<evidence type="ECO:0000256" key="1">
    <source>
        <dbReference type="SAM" id="MobiDB-lite"/>
    </source>
</evidence>